<dbReference type="Proteomes" id="UP000321578">
    <property type="component" value="Unassembled WGS sequence"/>
</dbReference>
<evidence type="ECO:0000313" key="2">
    <source>
        <dbReference type="EMBL" id="TXD87337.1"/>
    </source>
</evidence>
<protein>
    <submittedName>
        <fullName evidence="2">Heavy metal-binding domain-containing protein</fullName>
    </submittedName>
</protein>
<dbReference type="SUPFAM" id="SSF117782">
    <property type="entry name" value="YbjQ-like"/>
    <property type="match status" value="1"/>
</dbReference>
<dbReference type="Gene3D" id="3.30.110.70">
    <property type="entry name" value="Hypothetical protein apc22750. Chain B"/>
    <property type="match status" value="1"/>
</dbReference>
<name>A0A5C6ZF13_9FLAO</name>
<sequence length="104" mass="11637">MARSVNVFYNGSYSNRHERDARASRENMCFAQIRIQTLNLGGNAVIATDIDFSEVGAAKGMLMVCMAGTAIKLNNTDILEKEKTEILDKLSYANQRLKELSKFD</sequence>
<proteinExistence type="inferred from homology"/>
<keyword evidence="3" id="KW-1185">Reference proteome</keyword>
<evidence type="ECO:0000313" key="3">
    <source>
        <dbReference type="Proteomes" id="UP000321578"/>
    </source>
</evidence>
<comment type="similarity">
    <text evidence="1">Belongs to the UPF0145 family.</text>
</comment>
<reference evidence="2 3" key="1">
    <citation type="submission" date="2019-08" db="EMBL/GenBank/DDBJ databases">
        <title>Genomes of Subsaximicrobium wynnwilliamsii strains.</title>
        <authorList>
            <person name="Bowman J.P."/>
        </authorList>
    </citation>
    <scope>NUCLEOTIDE SEQUENCE [LARGE SCALE GENOMIC DNA]</scope>
    <source>
        <strain evidence="2 3">2-80-2</strain>
    </source>
</reference>
<dbReference type="InterPro" id="IPR035439">
    <property type="entry name" value="UPF0145_dom_sf"/>
</dbReference>
<dbReference type="OrthoDB" id="9796448at2"/>
<dbReference type="InterPro" id="IPR002765">
    <property type="entry name" value="UPF0145_YbjQ-like"/>
</dbReference>
<dbReference type="Pfam" id="PF01906">
    <property type="entry name" value="YbjQ_1"/>
    <property type="match status" value="1"/>
</dbReference>
<dbReference type="EMBL" id="VORO01000026">
    <property type="protein sequence ID" value="TXD87337.1"/>
    <property type="molecule type" value="Genomic_DNA"/>
</dbReference>
<comment type="caution">
    <text evidence="2">The sequence shown here is derived from an EMBL/GenBank/DDBJ whole genome shotgun (WGS) entry which is preliminary data.</text>
</comment>
<dbReference type="AlphaFoldDB" id="A0A5C6ZF13"/>
<accession>A0A5C6ZF13</accession>
<dbReference type="RefSeq" id="WP_147088004.1">
    <property type="nucleotide sequence ID" value="NZ_VORM01000029.1"/>
</dbReference>
<evidence type="ECO:0000256" key="1">
    <source>
        <dbReference type="ARBA" id="ARBA00010751"/>
    </source>
</evidence>
<gene>
    <name evidence="2" type="ORF">ESY86_17405</name>
</gene>
<organism evidence="2 3">
    <name type="scientific">Subsaximicrobium wynnwilliamsii</name>
    <dbReference type="NCBI Taxonomy" id="291179"/>
    <lineage>
        <taxon>Bacteria</taxon>
        <taxon>Pseudomonadati</taxon>
        <taxon>Bacteroidota</taxon>
        <taxon>Flavobacteriia</taxon>
        <taxon>Flavobacteriales</taxon>
        <taxon>Flavobacteriaceae</taxon>
        <taxon>Subsaximicrobium</taxon>
    </lineage>
</organism>